<dbReference type="STRING" id="288004.AL038_09025"/>
<dbReference type="CDD" id="cd03801">
    <property type="entry name" value="GT4_PimA-like"/>
    <property type="match status" value="1"/>
</dbReference>
<dbReference type="Pfam" id="PF00534">
    <property type="entry name" value="Glycos_transf_1"/>
    <property type="match status" value="1"/>
</dbReference>
<gene>
    <name evidence="3" type="ORF">BLE401_15285</name>
</gene>
<dbReference type="InterPro" id="IPR001296">
    <property type="entry name" value="Glyco_trans_1"/>
</dbReference>
<dbReference type="EMBL" id="CP018889">
    <property type="protein sequence ID" value="AUI69925.1"/>
    <property type="molecule type" value="Genomic_DNA"/>
</dbReference>
<dbReference type="Proteomes" id="UP000234271">
    <property type="component" value="Chromosome"/>
</dbReference>
<dbReference type="PANTHER" id="PTHR45947:SF3">
    <property type="entry name" value="SULFOQUINOVOSYL TRANSFERASE SQD2"/>
    <property type="match status" value="1"/>
</dbReference>
<dbReference type="InterPro" id="IPR050194">
    <property type="entry name" value="Glycosyltransferase_grp1"/>
</dbReference>
<keyword evidence="3" id="KW-0808">Transferase</keyword>
<dbReference type="KEGG" id="blep:AL038_09025"/>
<evidence type="ECO:0000313" key="3">
    <source>
        <dbReference type="EMBL" id="AUI69925.1"/>
    </source>
</evidence>
<sequence>MNLLLINYEFPPIGGGAATATWNTAHELAKQGHQVTVLTSCFQELRGWSEEQGVFIYRCLAFRHQVSRSSLFEQFSFVLSAMMVLPRLLKKQNIQGIIVYFSIPCGPLGLWAKLLYKTPYIVSLRGGDVPGLEPRIMWIHRILQPLRRVILKQAIAIVANSIGLQQVAQKADPFQTQIIANGVDTHFFFPIPHENPIFQFLFVGRFQEQKNLFFLLKQLKKLRDTTTLAFCCHLVGDGYQKTALQAYAQQLQLDDVLIWHGWLDKTILRACYQQADCLLSFSLYEGMPNVLLEAMASGLAIVASQVTGHESVVRHGETGYLLALQNNDEIQTTLKYLITNRQQTKVLGDAGRQWVMEHFSWEQVAKQYVQLFVNKS</sequence>
<evidence type="ECO:0000259" key="1">
    <source>
        <dbReference type="Pfam" id="PF00534"/>
    </source>
</evidence>
<evidence type="ECO:0000259" key="2">
    <source>
        <dbReference type="Pfam" id="PF13439"/>
    </source>
</evidence>
<protein>
    <submittedName>
        <fullName evidence="3">Glycosyltransferase</fullName>
    </submittedName>
</protein>
<dbReference type="RefSeq" id="WP_062152032.1">
    <property type="nucleotide sequence ID" value="NZ_CP012373.2"/>
</dbReference>
<dbReference type="PANTHER" id="PTHR45947">
    <property type="entry name" value="SULFOQUINOVOSYL TRANSFERASE SQD2"/>
    <property type="match status" value="1"/>
</dbReference>
<accession>A0A2N9YHR7</accession>
<dbReference type="Pfam" id="PF13439">
    <property type="entry name" value="Glyco_transf_4"/>
    <property type="match status" value="1"/>
</dbReference>
<name>A0A2N9YHR7_9GAMM</name>
<evidence type="ECO:0000313" key="4">
    <source>
        <dbReference type="Proteomes" id="UP000234271"/>
    </source>
</evidence>
<dbReference type="OrthoDB" id="4611853at2"/>
<dbReference type="InterPro" id="IPR028098">
    <property type="entry name" value="Glyco_trans_4-like_N"/>
</dbReference>
<feature type="domain" description="Glycosyltransferase subfamily 4-like N-terminal" evidence="2">
    <location>
        <begin position="15"/>
        <end position="186"/>
    </location>
</feature>
<keyword evidence="4" id="KW-1185">Reference proteome</keyword>
<dbReference type="SUPFAM" id="SSF53756">
    <property type="entry name" value="UDP-Glycosyltransferase/glycogen phosphorylase"/>
    <property type="match status" value="1"/>
</dbReference>
<dbReference type="AlphaFoldDB" id="A0A2N9YHR7"/>
<dbReference type="GO" id="GO:0016757">
    <property type="term" value="F:glycosyltransferase activity"/>
    <property type="evidence" value="ECO:0007669"/>
    <property type="project" value="InterPro"/>
</dbReference>
<feature type="domain" description="Glycosyl transferase family 1" evidence="1">
    <location>
        <begin position="198"/>
        <end position="354"/>
    </location>
</feature>
<reference evidence="4" key="1">
    <citation type="submission" date="2016-12" db="EMBL/GenBank/DDBJ databases">
        <title>Complete Genome Sequence of Beggiatoa leptomitiformis D-401.</title>
        <authorList>
            <person name="Fomenkov A."/>
            <person name="Vincze T."/>
            <person name="Grabovich M."/>
            <person name="Anton B.P."/>
            <person name="Dubinina G."/>
            <person name="Orlova M."/>
            <person name="Belousova E."/>
            <person name="Roberts R.J."/>
        </authorList>
    </citation>
    <scope>NUCLEOTIDE SEQUENCE [LARGE SCALE GENOMIC DNA]</scope>
    <source>
        <strain evidence="4">D-401</strain>
    </source>
</reference>
<organism evidence="3 4">
    <name type="scientific">Beggiatoa leptomitoformis</name>
    <dbReference type="NCBI Taxonomy" id="288004"/>
    <lineage>
        <taxon>Bacteria</taxon>
        <taxon>Pseudomonadati</taxon>
        <taxon>Pseudomonadota</taxon>
        <taxon>Gammaproteobacteria</taxon>
        <taxon>Thiotrichales</taxon>
        <taxon>Thiotrichaceae</taxon>
        <taxon>Beggiatoa</taxon>
    </lineage>
</organism>
<dbReference type="Gene3D" id="3.40.50.2000">
    <property type="entry name" value="Glycogen Phosphorylase B"/>
    <property type="match status" value="2"/>
</dbReference>
<proteinExistence type="predicted"/>